<evidence type="ECO:0000256" key="1">
    <source>
        <dbReference type="SAM" id="MobiDB-lite"/>
    </source>
</evidence>
<dbReference type="AlphaFoldDB" id="A0A6P2CYD8"/>
<dbReference type="Proteomes" id="UP000464178">
    <property type="component" value="Chromosome"/>
</dbReference>
<dbReference type="InterPro" id="IPR012347">
    <property type="entry name" value="Ferritin-like"/>
</dbReference>
<dbReference type="CDD" id="cd07909">
    <property type="entry name" value="YciF"/>
    <property type="match status" value="1"/>
</dbReference>
<reference evidence="2 3" key="1">
    <citation type="submission" date="2019-05" db="EMBL/GenBank/DDBJ databases">
        <authorList>
            <consortium name="Science for Life Laboratories"/>
        </authorList>
    </citation>
    <scope>NUCLEOTIDE SEQUENCE [LARGE SCALE GENOMIC DNA]</scope>
    <source>
        <strain evidence="2">Soil9</strain>
    </source>
</reference>
<evidence type="ECO:0000313" key="3">
    <source>
        <dbReference type="Proteomes" id="UP000464178"/>
    </source>
</evidence>
<feature type="region of interest" description="Disordered" evidence="1">
    <location>
        <begin position="158"/>
        <end position="188"/>
    </location>
</feature>
<dbReference type="InterPro" id="IPR010287">
    <property type="entry name" value="DUF892_YciF-like"/>
</dbReference>
<dbReference type="EMBL" id="LR593886">
    <property type="protein sequence ID" value="VTR93125.1"/>
    <property type="molecule type" value="Genomic_DNA"/>
</dbReference>
<dbReference type="PANTHER" id="PTHR30565">
    <property type="entry name" value="PROTEIN YCIF"/>
    <property type="match status" value="1"/>
</dbReference>
<evidence type="ECO:0000313" key="2">
    <source>
        <dbReference type="EMBL" id="VTR93125.1"/>
    </source>
</evidence>
<dbReference type="RefSeq" id="WP_162667904.1">
    <property type="nucleotide sequence ID" value="NZ_LR593886.1"/>
</dbReference>
<feature type="compositionally biased region" description="Basic residues" evidence="1">
    <location>
        <begin position="177"/>
        <end position="188"/>
    </location>
</feature>
<organism evidence="2 3">
    <name type="scientific">Gemmata massiliana</name>
    <dbReference type="NCBI Taxonomy" id="1210884"/>
    <lineage>
        <taxon>Bacteria</taxon>
        <taxon>Pseudomonadati</taxon>
        <taxon>Planctomycetota</taxon>
        <taxon>Planctomycetia</taxon>
        <taxon>Gemmatales</taxon>
        <taxon>Gemmataceae</taxon>
        <taxon>Gemmata</taxon>
    </lineage>
</organism>
<name>A0A6P2CYD8_9BACT</name>
<proteinExistence type="predicted"/>
<dbReference type="PANTHER" id="PTHR30565:SF9">
    <property type="entry name" value="PROTEIN YCIF"/>
    <property type="match status" value="1"/>
</dbReference>
<dbReference type="Pfam" id="PF05974">
    <property type="entry name" value="DUF892"/>
    <property type="match status" value="1"/>
</dbReference>
<accession>A0A6P2CYD8</accession>
<dbReference type="InterPro" id="IPR047114">
    <property type="entry name" value="YciF"/>
</dbReference>
<protein>
    <submittedName>
        <fullName evidence="2">Uncharacterized protein</fullName>
    </submittedName>
</protein>
<dbReference type="InterPro" id="IPR009078">
    <property type="entry name" value="Ferritin-like_SF"/>
</dbReference>
<keyword evidence="3" id="KW-1185">Reference proteome</keyword>
<dbReference type="Gene3D" id="1.20.1260.10">
    <property type="match status" value="1"/>
</dbReference>
<sequence>MPLDSLHDLYVNELKDLYNAENQLIKALPRMAKAATAPELCAAFTEHLEVTRGQVERLDRIFNGLGVSPKGKKCKAMEGLIEEGKEVTDEDGEDEVIDAALIAAAQRVEHYEMAGYGCVRTFANLLGYADAAALLQKTLDEEGEADKKLTELAESVINVEAEQSDGEEHEPVSKAARGGRSRPKVTRK</sequence>
<dbReference type="KEGG" id="gms:SOIL9_45890"/>
<dbReference type="SUPFAM" id="SSF47240">
    <property type="entry name" value="Ferritin-like"/>
    <property type="match status" value="1"/>
</dbReference>
<gene>
    <name evidence="2" type="ORF">SOIL9_45890</name>
</gene>